<dbReference type="PANTHER" id="PTHR24305">
    <property type="entry name" value="CYTOCHROME P450"/>
    <property type="match status" value="1"/>
</dbReference>
<evidence type="ECO:0000256" key="4">
    <source>
        <dbReference type="ARBA" id="ARBA00023002"/>
    </source>
</evidence>
<dbReference type="STRING" id="1237896.T0LTT2"/>
<keyword evidence="3" id="KW-0479">Metal-binding</keyword>
<gene>
    <name evidence="6" type="ORF">CGLO_04909</name>
</gene>
<evidence type="ECO:0000256" key="1">
    <source>
        <dbReference type="ARBA" id="ARBA00010617"/>
    </source>
</evidence>
<dbReference type="Proteomes" id="UP000015530">
    <property type="component" value="Unassembled WGS sequence"/>
</dbReference>
<dbReference type="Gene3D" id="1.10.630.10">
    <property type="entry name" value="Cytochrome P450"/>
    <property type="match status" value="1"/>
</dbReference>
<dbReference type="InterPro" id="IPR050121">
    <property type="entry name" value="Cytochrome_P450_monoxygenase"/>
</dbReference>
<evidence type="ECO:0000256" key="2">
    <source>
        <dbReference type="ARBA" id="ARBA00022617"/>
    </source>
</evidence>
<dbReference type="EMBL" id="AMYD01000985">
    <property type="protein sequence ID" value="EQB55191.1"/>
    <property type="molecule type" value="Genomic_DNA"/>
</dbReference>
<dbReference type="OMA" id="RICIGVH"/>
<comment type="similarity">
    <text evidence="1">Belongs to the cytochrome P450 family.</text>
</comment>
<dbReference type="PRINTS" id="PR00463">
    <property type="entry name" value="EP450I"/>
</dbReference>
<evidence type="ECO:0000313" key="6">
    <source>
        <dbReference type="EMBL" id="EQB55191.1"/>
    </source>
</evidence>
<organism evidence="6 7">
    <name type="scientific">Colletotrichum gloeosporioides (strain Cg-14)</name>
    <name type="common">Anthracnose fungus</name>
    <name type="synonym">Glomerella cingulata</name>
    <dbReference type="NCBI Taxonomy" id="1237896"/>
    <lineage>
        <taxon>Eukaryota</taxon>
        <taxon>Fungi</taxon>
        <taxon>Dikarya</taxon>
        <taxon>Ascomycota</taxon>
        <taxon>Pezizomycotina</taxon>
        <taxon>Sordariomycetes</taxon>
        <taxon>Hypocreomycetidae</taxon>
        <taxon>Glomerellales</taxon>
        <taxon>Glomerellaceae</taxon>
        <taxon>Colletotrichum</taxon>
        <taxon>Colletotrichum gloeosporioides species complex</taxon>
    </lineage>
</organism>
<evidence type="ECO:0000313" key="7">
    <source>
        <dbReference type="Proteomes" id="UP000015530"/>
    </source>
</evidence>
<sequence length="402" mass="44989">MDFCLPQAAIAFMVVIGGAVAWKLLNSLKSPMANLPGPWHTIISDLRLRYEVARGRGPHWIHQMHVQYGPAVRLGPSEASFQDPAAAQTIHRIKGEYLKADLYDKLITGVVNVFTTRNLDVHKRQRRLLSSEMAESALQKHVPDVYHWFLSMATDIIGELSFGDSFRMLETGEENQYIKDMQSVAQAGGVRVTFPFLLQLSKLVNIPVISDAVANQERLIGYADQSIKRHQKLAQDNGDEMKSTLFSKLYNQVSGGNLSFIEVRDNAVGYIVAGSDTTASATFQKFDECQQLTIMKANSLTYLVWLLCRHPEVRDILVAELRSLPSNFNYEQVKSLEYLEYVIEETLRLYPAAPAGLPRLVPSGGAELGGYYLPADTVVSTQAWSLHRDPRVFSNPLKFDPG</sequence>
<proteinExistence type="inferred from homology"/>
<dbReference type="HOGENOM" id="CLU_001570_14_2_1"/>
<keyword evidence="2" id="KW-0349">Heme</keyword>
<name>T0LTT2_COLGC</name>
<dbReference type="Pfam" id="PF00067">
    <property type="entry name" value="p450"/>
    <property type="match status" value="2"/>
</dbReference>
<dbReference type="SUPFAM" id="SSF48264">
    <property type="entry name" value="Cytochrome P450"/>
    <property type="match status" value="1"/>
</dbReference>
<dbReference type="InterPro" id="IPR002401">
    <property type="entry name" value="Cyt_P450_E_grp-I"/>
</dbReference>
<keyword evidence="5" id="KW-0408">Iron</keyword>
<dbReference type="AlphaFoldDB" id="T0LTT2"/>
<dbReference type="GO" id="GO:0004497">
    <property type="term" value="F:monooxygenase activity"/>
    <property type="evidence" value="ECO:0007669"/>
    <property type="project" value="InterPro"/>
</dbReference>
<dbReference type="GO" id="GO:0016705">
    <property type="term" value="F:oxidoreductase activity, acting on paired donors, with incorporation or reduction of molecular oxygen"/>
    <property type="evidence" value="ECO:0007669"/>
    <property type="project" value="InterPro"/>
</dbReference>
<dbReference type="InterPro" id="IPR036396">
    <property type="entry name" value="Cyt_P450_sf"/>
</dbReference>
<dbReference type="GO" id="GO:0020037">
    <property type="term" value="F:heme binding"/>
    <property type="evidence" value="ECO:0007669"/>
    <property type="project" value="InterPro"/>
</dbReference>
<dbReference type="OrthoDB" id="1470350at2759"/>
<evidence type="ECO:0000256" key="5">
    <source>
        <dbReference type="ARBA" id="ARBA00023004"/>
    </source>
</evidence>
<dbReference type="InterPro" id="IPR001128">
    <property type="entry name" value="Cyt_P450"/>
</dbReference>
<reference evidence="7" key="1">
    <citation type="journal article" date="2013" name="Mol. Plant Microbe Interact.">
        <title>Global aspects of pacC regulation of pathogenicity genes in Colletotrichum gloeosporioides as revealed by transcriptome analysis.</title>
        <authorList>
            <person name="Alkan N."/>
            <person name="Meng X."/>
            <person name="Friedlander G."/>
            <person name="Reuveni E."/>
            <person name="Sukno S."/>
            <person name="Sherman A."/>
            <person name="Thon M."/>
            <person name="Fluhr R."/>
            <person name="Prusky D."/>
        </authorList>
    </citation>
    <scope>NUCLEOTIDE SEQUENCE [LARGE SCALE GENOMIC DNA]</scope>
    <source>
        <strain evidence="7">Cg-14</strain>
    </source>
</reference>
<dbReference type="PANTHER" id="PTHR24305:SF96">
    <property type="entry name" value="CYTOCHROME P450 MONOOXYGENASE STCB-RELATED"/>
    <property type="match status" value="1"/>
</dbReference>
<accession>T0LTT2</accession>
<comment type="caution">
    <text evidence="6">The sequence shown here is derived from an EMBL/GenBank/DDBJ whole genome shotgun (WGS) entry which is preliminary data.</text>
</comment>
<dbReference type="GO" id="GO:0005506">
    <property type="term" value="F:iron ion binding"/>
    <property type="evidence" value="ECO:0007669"/>
    <property type="project" value="InterPro"/>
</dbReference>
<evidence type="ECO:0000256" key="3">
    <source>
        <dbReference type="ARBA" id="ARBA00022723"/>
    </source>
</evidence>
<protein>
    <submittedName>
        <fullName evidence="6">Cytochrome P450</fullName>
    </submittedName>
</protein>
<keyword evidence="4" id="KW-0560">Oxidoreductase</keyword>